<reference evidence="3" key="1">
    <citation type="journal article" date="2022" name="G3 (Bethesda)">
        <title>High quality genome of the basidiomycete yeast Dioszegia hungarica PDD-24b-2 isolated from cloud water.</title>
        <authorList>
            <person name="Jarrige D."/>
            <person name="Haridas S."/>
            <person name="Bleykasten-Grosshans C."/>
            <person name="Joly M."/>
            <person name="Nadalig T."/>
            <person name="Sancelme M."/>
            <person name="Vuilleumier S."/>
            <person name="Grigoriev I.V."/>
            <person name="Amato P."/>
            <person name="Bringel F."/>
        </authorList>
    </citation>
    <scope>NUCLEOTIDE SEQUENCE</scope>
    <source>
        <strain evidence="3">PDD-24b-2</strain>
    </source>
</reference>
<organism evidence="3 4">
    <name type="scientific">Dioszegia hungarica</name>
    <dbReference type="NCBI Taxonomy" id="4972"/>
    <lineage>
        <taxon>Eukaryota</taxon>
        <taxon>Fungi</taxon>
        <taxon>Dikarya</taxon>
        <taxon>Basidiomycota</taxon>
        <taxon>Agaricomycotina</taxon>
        <taxon>Tremellomycetes</taxon>
        <taxon>Tremellales</taxon>
        <taxon>Bulleribasidiaceae</taxon>
        <taxon>Dioszegia</taxon>
    </lineage>
</organism>
<dbReference type="RefSeq" id="XP_052949640.1">
    <property type="nucleotide sequence ID" value="XM_053087917.1"/>
</dbReference>
<feature type="compositionally biased region" description="Gly residues" evidence="1">
    <location>
        <begin position="331"/>
        <end position="340"/>
    </location>
</feature>
<dbReference type="GeneID" id="77727122"/>
<dbReference type="Proteomes" id="UP001164286">
    <property type="component" value="Unassembled WGS sequence"/>
</dbReference>
<feature type="compositionally biased region" description="Gly residues" evidence="1">
    <location>
        <begin position="349"/>
        <end position="360"/>
    </location>
</feature>
<keyword evidence="4" id="KW-1185">Reference proteome</keyword>
<evidence type="ECO:0000313" key="3">
    <source>
        <dbReference type="EMBL" id="KAI9639863.1"/>
    </source>
</evidence>
<feature type="compositionally biased region" description="Basic and acidic residues" evidence="1">
    <location>
        <begin position="361"/>
        <end position="393"/>
    </location>
</feature>
<evidence type="ECO:0000256" key="1">
    <source>
        <dbReference type="SAM" id="MobiDB-lite"/>
    </source>
</evidence>
<evidence type="ECO:0000256" key="2">
    <source>
        <dbReference type="SAM" id="Phobius"/>
    </source>
</evidence>
<keyword evidence="2" id="KW-1133">Transmembrane helix</keyword>
<dbReference type="EMBL" id="JAKWFO010000001">
    <property type="protein sequence ID" value="KAI9639863.1"/>
    <property type="molecule type" value="Genomic_DNA"/>
</dbReference>
<dbReference type="AlphaFoldDB" id="A0AA38HDX9"/>
<comment type="caution">
    <text evidence="3">The sequence shown here is derived from an EMBL/GenBank/DDBJ whole genome shotgun (WGS) entry which is preliminary data.</text>
</comment>
<feature type="transmembrane region" description="Helical" evidence="2">
    <location>
        <begin position="113"/>
        <end position="135"/>
    </location>
</feature>
<feature type="region of interest" description="Disordered" evidence="1">
    <location>
        <begin position="198"/>
        <end position="393"/>
    </location>
</feature>
<evidence type="ECO:0000313" key="4">
    <source>
        <dbReference type="Proteomes" id="UP001164286"/>
    </source>
</evidence>
<keyword evidence="2" id="KW-0472">Membrane</keyword>
<protein>
    <submittedName>
        <fullName evidence="3">Uncharacterized protein</fullName>
    </submittedName>
</protein>
<keyword evidence="2" id="KW-0812">Transmembrane</keyword>
<feature type="transmembrane region" description="Helical" evidence="2">
    <location>
        <begin position="147"/>
        <end position="172"/>
    </location>
</feature>
<sequence>MWASSGGCAVTSLPDLRARSYSSRQEQLLTTTAISTPSPPLPRPRPVPMPTQFDKLAEDAKHTRVENMAGLPRAGGGMPTSPFEIEATKEILQRRIENGDIQQSDLDLLKKGYTWMTTASFLGSVGMAIPTYLFFRRKQPPAGLGIRLLAAGGMGMLGSFLGFTVGGAAAAAEVNRSMENPQQKLKVFAEIATEARRASIERSGLPRSSPSSSSSSPFPPSSSSGSGSLGSRPTSRESIGVETSPSTWATESSLDRSEMAAESARETGYKGDIGAIRRDSGFASDRPPAVSSSMGTGGEARVGSKGDSWGQLRKGASGTGGAFPSAEGEGARGMGIGGRGQMRENERLGAGGLSGAGGMEGKQDSRTAEQREFDALLERERRGLGAGGDDKWA</sequence>
<gene>
    <name evidence="3" type="ORF">MKK02DRAFT_29829</name>
</gene>
<feature type="compositionally biased region" description="Basic and acidic residues" evidence="1">
    <location>
        <begin position="253"/>
        <end position="280"/>
    </location>
</feature>
<feature type="compositionally biased region" description="Polar residues" evidence="1">
    <location>
        <begin position="241"/>
        <end position="252"/>
    </location>
</feature>
<accession>A0AA38HDX9</accession>
<feature type="compositionally biased region" description="Low complexity" evidence="1">
    <location>
        <begin position="202"/>
        <end position="233"/>
    </location>
</feature>
<name>A0AA38HDX9_9TREE</name>
<proteinExistence type="predicted"/>